<dbReference type="Pfam" id="PF14199">
    <property type="entry name" value="DUF4317"/>
    <property type="match status" value="1"/>
</dbReference>
<evidence type="ECO:0000313" key="2">
    <source>
        <dbReference type="Proteomes" id="UP000183190"/>
    </source>
</evidence>
<dbReference type="Proteomes" id="UP000183190">
    <property type="component" value="Unassembled WGS sequence"/>
</dbReference>
<dbReference type="RefSeq" id="WP_074715904.1">
    <property type="nucleotide sequence ID" value="NZ_FNWV01000004.1"/>
</dbReference>
<accession>A0A1H6J9G4</accession>
<gene>
    <name evidence="1" type="ORF">SAMN02910265_01464</name>
</gene>
<dbReference type="AlphaFoldDB" id="A0A1H6J9G4"/>
<dbReference type="OrthoDB" id="1642058at2"/>
<reference evidence="1 2" key="1">
    <citation type="submission" date="2016-10" db="EMBL/GenBank/DDBJ databases">
        <authorList>
            <person name="de Groot N.N."/>
        </authorList>
    </citation>
    <scope>NUCLEOTIDE SEQUENCE [LARGE SCALE GENOMIC DNA]</scope>
    <source>
        <strain evidence="1 2">YAD2003</strain>
    </source>
</reference>
<sequence length="375" mass="42005">MNKKETAEIKKNFSDKSGFFIMERVLTAFVDAEKNVRYHNVSSCLTMPVEEHDVYDETLKKVLNTNVGKAFVEYEFPNEAYDEGQPQNILYTLLTSELKDDIACEDFLNHIANNIAYTGPFAVITAYCTYTIRKKDKNDEFAEGEDEIYRYILTAICPVNTSKDGFVFDSVGNEITKKVNTELIISKAPSDGFLYPVFSNRSSDINHVMYYTKNIKSPNVSVVENVLGCTFVMSAESEKSSFQSILKNVVGDDLDYTLIKTVNEKIQEVVEDNKDDTDRVVIDNMKLKDILVDVGLPEERVNMVEPVYEKVCGTAPLTAANLVETKTVLTSPGITVNIKPSAADKVRTSVVDGRRCLLIDIDDPTIEINGLPVTL</sequence>
<evidence type="ECO:0000313" key="1">
    <source>
        <dbReference type="EMBL" id="SEH56257.1"/>
    </source>
</evidence>
<organism evidence="1 2">
    <name type="scientific">Ruminococcus flavefaciens</name>
    <dbReference type="NCBI Taxonomy" id="1265"/>
    <lineage>
        <taxon>Bacteria</taxon>
        <taxon>Bacillati</taxon>
        <taxon>Bacillota</taxon>
        <taxon>Clostridia</taxon>
        <taxon>Eubacteriales</taxon>
        <taxon>Oscillospiraceae</taxon>
        <taxon>Ruminococcus</taxon>
    </lineage>
</organism>
<protein>
    <recommendedName>
        <fullName evidence="3">DUF4317 family protein</fullName>
    </recommendedName>
</protein>
<proteinExistence type="predicted"/>
<dbReference type="EMBL" id="FNWV01000004">
    <property type="protein sequence ID" value="SEH56257.1"/>
    <property type="molecule type" value="Genomic_DNA"/>
</dbReference>
<name>A0A1H6J9G4_RUMFL</name>
<dbReference type="InterPro" id="IPR025466">
    <property type="entry name" value="DUF4317"/>
</dbReference>
<evidence type="ECO:0008006" key="3">
    <source>
        <dbReference type="Google" id="ProtNLM"/>
    </source>
</evidence>